<dbReference type="EMBL" id="ML992666">
    <property type="protein sequence ID" value="KAF2215108.1"/>
    <property type="molecule type" value="Genomic_DNA"/>
</dbReference>
<feature type="non-terminal residue" evidence="4">
    <location>
        <position position="1"/>
    </location>
</feature>
<evidence type="ECO:0000313" key="4">
    <source>
        <dbReference type="EMBL" id="KAF2215108.1"/>
    </source>
</evidence>
<dbReference type="OrthoDB" id="3687641at2759"/>
<keyword evidence="5" id="KW-1185">Reference proteome</keyword>
<gene>
    <name evidence="4" type="ORF">CERZMDRAFT_5536</name>
</gene>
<organism evidence="4 5">
    <name type="scientific">Cercospora zeae-maydis SCOH1-5</name>
    <dbReference type="NCBI Taxonomy" id="717836"/>
    <lineage>
        <taxon>Eukaryota</taxon>
        <taxon>Fungi</taxon>
        <taxon>Dikarya</taxon>
        <taxon>Ascomycota</taxon>
        <taxon>Pezizomycotina</taxon>
        <taxon>Dothideomycetes</taxon>
        <taxon>Dothideomycetidae</taxon>
        <taxon>Mycosphaerellales</taxon>
        <taxon>Mycosphaerellaceae</taxon>
        <taxon>Cercospora</taxon>
    </lineage>
</organism>
<dbReference type="InterPro" id="IPR021765">
    <property type="entry name" value="UstYa-like"/>
</dbReference>
<feature type="non-terminal residue" evidence="4">
    <location>
        <position position="91"/>
    </location>
</feature>
<keyword evidence="2" id="KW-0560">Oxidoreductase</keyword>
<dbReference type="AlphaFoldDB" id="A0A6A6FPJ9"/>
<evidence type="ECO:0000256" key="2">
    <source>
        <dbReference type="ARBA" id="ARBA00023002"/>
    </source>
</evidence>
<comment type="similarity">
    <text evidence="3">Belongs to the ustYa family.</text>
</comment>
<evidence type="ECO:0000313" key="5">
    <source>
        <dbReference type="Proteomes" id="UP000799539"/>
    </source>
</evidence>
<dbReference type="PANTHER" id="PTHR33365:SF11">
    <property type="entry name" value="TAT PATHWAY SIGNAL SEQUENCE"/>
    <property type="match status" value="1"/>
</dbReference>
<dbReference type="Proteomes" id="UP000799539">
    <property type="component" value="Unassembled WGS sequence"/>
</dbReference>
<protein>
    <submittedName>
        <fullName evidence="4">Uncharacterized protein</fullName>
    </submittedName>
</protein>
<dbReference type="Pfam" id="PF11807">
    <property type="entry name" value="UstYa"/>
    <property type="match status" value="1"/>
</dbReference>
<evidence type="ECO:0000256" key="1">
    <source>
        <dbReference type="ARBA" id="ARBA00004685"/>
    </source>
</evidence>
<proteinExistence type="inferred from homology"/>
<dbReference type="GO" id="GO:0016491">
    <property type="term" value="F:oxidoreductase activity"/>
    <property type="evidence" value="ECO:0007669"/>
    <property type="project" value="UniProtKB-KW"/>
</dbReference>
<reference evidence="4" key="1">
    <citation type="journal article" date="2020" name="Stud. Mycol.">
        <title>101 Dothideomycetes genomes: a test case for predicting lifestyles and emergence of pathogens.</title>
        <authorList>
            <person name="Haridas S."/>
            <person name="Albert R."/>
            <person name="Binder M."/>
            <person name="Bloem J."/>
            <person name="Labutti K."/>
            <person name="Salamov A."/>
            <person name="Andreopoulos B."/>
            <person name="Baker S."/>
            <person name="Barry K."/>
            <person name="Bills G."/>
            <person name="Bluhm B."/>
            <person name="Cannon C."/>
            <person name="Castanera R."/>
            <person name="Culley D."/>
            <person name="Daum C."/>
            <person name="Ezra D."/>
            <person name="Gonzalez J."/>
            <person name="Henrissat B."/>
            <person name="Kuo A."/>
            <person name="Liang C."/>
            <person name="Lipzen A."/>
            <person name="Lutzoni F."/>
            <person name="Magnuson J."/>
            <person name="Mondo S."/>
            <person name="Nolan M."/>
            <person name="Ohm R."/>
            <person name="Pangilinan J."/>
            <person name="Park H.-J."/>
            <person name="Ramirez L."/>
            <person name="Alfaro M."/>
            <person name="Sun H."/>
            <person name="Tritt A."/>
            <person name="Yoshinaga Y."/>
            <person name="Zwiers L.-H."/>
            <person name="Turgeon B."/>
            <person name="Goodwin S."/>
            <person name="Spatafora J."/>
            <person name="Crous P."/>
            <person name="Grigoriev I."/>
        </authorList>
    </citation>
    <scope>NUCLEOTIDE SEQUENCE</scope>
    <source>
        <strain evidence="4">SCOH1-5</strain>
    </source>
</reference>
<comment type="pathway">
    <text evidence="1">Mycotoxin biosynthesis.</text>
</comment>
<sequence>GAKSEAYCLSVMHQLHCLYEKARNGVKDAMIDHHTPHCFDYLRQAVMCSADMSLERASLDDQGKIELAVDGWGNHHKCRSWEAVEAFAARH</sequence>
<dbReference type="PANTHER" id="PTHR33365">
    <property type="entry name" value="YALI0B05434P"/>
    <property type="match status" value="1"/>
</dbReference>
<dbReference type="GO" id="GO:0043386">
    <property type="term" value="P:mycotoxin biosynthetic process"/>
    <property type="evidence" value="ECO:0007669"/>
    <property type="project" value="InterPro"/>
</dbReference>
<name>A0A6A6FPJ9_9PEZI</name>
<accession>A0A6A6FPJ9</accession>
<evidence type="ECO:0000256" key="3">
    <source>
        <dbReference type="ARBA" id="ARBA00035112"/>
    </source>
</evidence>